<evidence type="ECO:0000313" key="3">
    <source>
        <dbReference type="Proteomes" id="UP000469559"/>
    </source>
</evidence>
<dbReference type="OrthoDB" id="194443at2759"/>
<gene>
    <name evidence="2" type="ORF">LARI1_G006127</name>
</gene>
<proteinExistence type="predicted"/>
<dbReference type="PANTHER" id="PTHR47843">
    <property type="entry name" value="BTB DOMAIN-CONTAINING PROTEIN-RELATED"/>
    <property type="match status" value="1"/>
</dbReference>
<protein>
    <recommendedName>
        <fullName evidence="1">BTB domain-containing protein</fullName>
    </recommendedName>
</protein>
<keyword evidence="3" id="KW-1185">Reference proteome</keyword>
<dbReference type="AlphaFoldDB" id="A0A8T9B502"/>
<evidence type="ECO:0000313" key="2">
    <source>
        <dbReference type="EMBL" id="TVY15074.1"/>
    </source>
</evidence>
<dbReference type="PROSITE" id="PS50097">
    <property type="entry name" value="BTB"/>
    <property type="match status" value="1"/>
</dbReference>
<accession>A0A8T9B502</accession>
<comment type="caution">
    <text evidence="2">The sequence shown here is derived from an EMBL/GenBank/DDBJ whole genome shotgun (WGS) entry which is preliminary data.</text>
</comment>
<sequence length="86" mass="9588">MASTGRVEKPRAKKPPLKKWNLQDTVTIRAGDAATGRDLIAHRDLACYYSPVFKAAFNSRFIEGETQKYTLEDVSPAVARLLIHVS</sequence>
<dbReference type="Proteomes" id="UP000469559">
    <property type="component" value="Unassembled WGS sequence"/>
</dbReference>
<dbReference type="SUPFAM" id="SSF54695">
    <property type="entry name" value="POZ domain"/>
    <property type="match status" value="1"/>
</dbReference>
<name>A0A8T9B502_9HELO</name>
<dbReference type="CDD" id="cd18186">
    <property type="entry name" value="BTB_POZ_ZBTB_KLHL-like"/>
    <property type="match status" value="1"/>
</dbReference>
<dbReference type="InterPro" id="IPR011333">
    <property type="entry name" value="SKP1/BTB/POZ_sf"/>
</dbReference>
<organism evidence="2 3">
    <name type="scientific">Lachnellula arida</name>
    <dbReference type="NCBI Taxonomy" id="1316785"/>
    <lineage>
        <taxon>Eukaryota</taxon>
        <taxon>Fungi</taxon>
        <taxon>Dikarya</taxon>
        <taxon>Ascomycota</taxon>
        <taxon>Pezizomycotina</taxon>
        <taxon>Leotiomycetes</taxon>
        <taxon>Helotiales</taxon>
        <taxon>Lachnaceae</taxon>
        <taxon>Lachnellula</taxon>
    </lineage>
</organism>
<dbReference type="InterPro" id="IPR000210">
    <property type="entry name" value="BTB/POZ_dom"/>
</dbReference>
<reference evidence="2 3" key="1">
    <citation type="submission" date="2018-05" db="EMBL/GenBank/DDBJ databases">
        <title>Whole genome sequencing for identification of molecular markers to develop diagnostic detection tools for the regulated plant pathogen Lachnellula willkommii.</title>
        <authorList>
            <person name="Giroux E."/>
            <person name="Bilodeau G."/>
        </authorList>
    </citation>
    <scope>NUCLEOTIDE SEQUENCE [LARGE SCALE GENOMIC DNA]</scope>
    <source>
        <strain evidence="2 3">CBS 203.66</strain>
    </source>
</reference>
<dbReference type="PANTHER" id="PTHR47843:SF2">
    <property type="entry name" value="BTB DOMAIN-CONTAINING PROTEIN"/>
    <property type="match status" value="1"/>
</dbReference>
<feature type="domain" description="BTB" evidence="1">
    <location>
        <begin position="24"/>
        <end position="86"/>
    </location>
</feature>
<dbReference type="Pfam" id="PF00651">
    <property type="entry name" value="BTB"/>
    <property type="match status" value="1"/>
</dbReference>
<evidence type="ECO:0000259" key="1">
    <source>
        <dbReference type="PROSITE" id="PS50097"/>
    </source>
</evidence>
<dbReference type="EMBL" id="QGMF01000561">
    <property type="protein sequence ID" value="TVY15074.1"/>
    <property type="molecule type" value="Genomic_DNA"/>
</dbReference>
<dbReference type="Gene3D" id="3.30.710.10">
    <property type="entry name" value="Potassium Channel Kv1.1, Chain A"/>
    <property type="match status" value="1"/>
</dbReference>